<organism evidence="1 2">
    <name type="scientific">Funneliformis geosporum</name>
    <dbReference type="NCBI Taxonomy" id="1117311"/>
    <lineage>
        <taxon>Eukaryota</taxon>
        <taxon>Fungi</taxon>
        <taxon>Fungi incertae sedis</taxon>
        <taxon>Mucoromycota</taxon>
        <taxon>Glomeromycotina</taxon>
        <taxon>Glomeromycetes</taxon>
        <taxon>Glomerales</taxon>
        <taxon>Glomeraceae</taxon>
        <taxon>Funneliformis</taxon>
    </lineage>
</organism>
<comment type="caution">
    <text evidence="1">The sequence shown here is derived from an EMBL/GenBank/DDBJ whole genome shotgun (WGS) entry which is preliminary data.</text>
</comment>
<dbReference type="Proteomes" id="UP001153678">
    <property type="component" value="Unassembled WGS sequence"/>
</dbReference>
<proteinExistence type="predicted"/>
<dbReference type="AlphaFoldDB" id="A0A9W4SBQ5"/>
<name>A0A9W4SBQ5_9GLOM</name>
<dbReference type="EMBL" id="CAMKVN010000122">
    <property type="protein sequence ID" value="CAI2163939.1"/>
    <property type="molecule type" value="Genomic_DNA"/>
</dbReference>
<evidence type="ECO:0000313" key="1">
    <source>
        <dbReference type="EMBL" id="CAI2163939.1"/>
    </source>
</evidence>
<accession>A0A9W4SBQ5</accession>
<reference evidence="1" key="1">
    <citation type="submission" date="2022-08" db="EMBL/GenBank/DDBJ databases">
        <authorList>
            <person name="Kallberg Y."/>
            <person name="Tangrot J."/>
            <person name="Rosling A."/>
        </authorList>
    </citation>
    <scope>NUCLEOTIDE SEQUENCE</scope>
    <source>
        <strain evidence="1">Wild A</strain>
    </source>
</reference>
<protein>
    <submittedName>
        <fullName evidence="1">873_t:CDS:1</fullName>
    </submittedName>
</protein>
<gene>
    <name evidence="1" type="ORF">FWILDA_LOCUS1319</name>
</gene>
<evidence type="ECO:0000313" key="2">
    <source>
        <dbReference type="Proteomes" id="UP001153678"/>
    </source>
</evidence>
<sequence>MQISLSEKWHYKSTRNLLSFQEQPFYPRLCLDECKPYVPMDSNYRKSFGKIGVVIEVDEGEVGTDGSAIEFISVIVEHSFFPNLNNDKYLIIL</sequence>
<keyword evidence="2" id="KW-1185">Reference proteome</keyword>